<dbReference type="InterPro" id="IPR012340">
    <property type="entry name" value="NA-bd_OB-fold"/>
</dbReference>
<dbReference type="Gene3D" id="2.40.50.140">
    <property type="entry name" value="Nucleic acid-binding proteins"/>
    <property type="match status" value="1"/>
</dbReference>
<dbReference type="CDD" id="cd04476">
    <property type="entry name" value="RPA1_DBD_C"/>
    <property type="match status" value="1"/>
</dbReference>
<comment type="caution">
    <text evidence="8">The sequence shown here is derived from an EMBL/GenBank/DDBJ whole genome shotgun (WGS) entry which is preliminary data.</text>
</comment>
<evidence type="ECO:0000256" key="6">
    <source>
        <dbReference type="SAM" id="MobiDB-lite"/>
    </source>
</evidence>
<evidence type="ECO:0000256" key="2">
    <source>
        <dbReference type="ARBA" id="ARBA00022723"/>
    </source>
</evidence>
<dbReference type="GO" id="GO:0008270">
    <property type="term" value="F:zinc ion binding"/>
    <property type="evidence" value="ECO:0007669"/>
    <property type="project" value="UniProtKB-KW"/>
</dbReference>
<gene>
    <name evidence="8" type="ORF">ERUC_LOCUS22002</name>
</gene>
<dbReference type="EMBL" id="CAKOAT010216265">
    <property type="protein sequence ID" value="CAH8356247.1"/>
    <property type="molecule type" value="Genomic_DNA"/>
</dbReference>
<comment type="similarity">
    <text evidence="1">Belongs to the replication factor A protein 1 family.</text>
</comment>
<evidence type="ECO:0000313" key="8">
    <source>
        <dbReference type="EMBL" id="CAH8356247.1"/>
    </source>
</evidence>
<evidence type="ECO:0000256" key="1">
    <source>
        <dbReference type="ARBA" id="ARBA00005690"/>
    </source>
</evidence>
<keyword evidence="5" id="KW-0238">DNA-binding</keyword>
<accession>A0ABC8KCU0</accession>
<keyword evidence="9" id="KW-1185">Reference proteome</keyword>
<sequence length="271" mass="29920">MSLFDSQAVSIHKQLERMVVDPRVIVATSVNPKMVGGRLFLNATSGTHIYFDKETSAGEQLFYKLVEHETGLKPVATLFKSYSKVEKISISELNDFVLTAASQEADFICAGEVTGIKFDKGWCYVSCSKCFKKLQRSDSSLACSPCNNTNAVGVLRYRVEMSIADKTGEGLFVGFDGVMPKLFNMRAQDAANVLAGGGDKPEETDFPQFVKDMVGKSFTFQVVLREGEREPHPDFVDDGDDGDKDDAGHSDDCVRSEWKLVEVARVEDLLL</sequence>
<protein>
    <recommendedName>
        <fullName evidence="7">Replication factor A C-terminal domain-containing protein</fullName>
    </recommendedName>
</protein>
<evidence type="ECO:0000256" key="4">
    <source>
        <dbReference type="ARBA" id="ARBA00022833"/>
    </source>
</evidence>
<feature type="region of interest" description="Disordered" evidence="6">
    <location>
        <begin position="228"/>
        <end position="251"/>
    </location>
</feature>
<proteinExistence type="inferred from homology"/>
<keyword evidence="2" id="KW-0479">Metal-binding</keyword>
<dbReference type="Proteomes" id="UP001642260">
    <property type="component" value="Unassembled WGS sequence"/>
</dbReference>
<name>A0ABC8KCU0_ERUVS</name>
<dbReference type="AlphaFoldDB" id="A0ABC8KCU0"/>
<feature type="domain" description="Replication factor A C-terminal" evidence="7">
    <location>
        <begin position="108"/>
        <end position="225"/>
    </location>
</feature>
<dbReference type="PANTHER" id="PTHR47165:SF4">
    <property type="entry name" value="OS03G0429900 PROTEIN"/>
    <property type="match status" value="1"/>
</dbReference>
<dbReference type="Pfam" id="PF08646">
    <property type="entry name" value="Rep_fac-A_C"/>
    <property type="match status" value="1"/>
</dbReference>
<keyword evidence="4" id="KW-0862">Zinc</keyword>
<dbReference type="PANTHER" id="PTHR47165">
    <property type="entry name" value="OS03G0429900 PROTEIN"/>
    <property type="match status" value="1"/>
</dbReference>
<evidence type="ECO:0000256" key="3">
    <source>
        <dbReference type="ARBA" id="ARBA00022771"/>
    </source>
</evidence>
<evidence type="ECO:0000313" key="9">
    <source>
        <dbReference type="Proteomes" id="UP001642260"/>
    </source>
</evidence>
<dbReference type="GO" id="GO:0003677">
    <property type="term" value="F:DNA binding"/>
    <property type="evidence" value="ECO:0007669"/>
    <property type="project" value="UniProtKB-KW"/>
</dbReference>
<reference evidence="8 9" key="1">
    <citation type="submission" date="2022-03" db="EMBL/GenBank/DDBJ databases">
        <authorList>
            <person name="Macdonald S."/>
            <person name="Ahmed S."/>
            <person name="Newling K."/>
        </authorList>
    </citation>
    <scope>NUCLEOTIDE SEQUENCE [LARGE SCALE GENOMIC DNA]</scope>
</reference>
<dbReference type="InterPro" id="IPR013955">
    <property type="entry name" value="Rep_factor-A_C"/>
</dbReference>
<dbReference type="SUPFAM" id="SSF50249">
    <property type="entry name" value="Nucleic acid-binding proteins"/>
    <property type="match status" value="1"/>
</dbReference>
<evidence type="ECO:0000259" key="7">
    <source>
        <dbReference type="Pfam" id="PF08646"/>
    </source>
</evidence>
<evidence type="ECO:0000256" key="5">
    <source>
        <dbReference type="ARBA" id="ARBA00023125"/>
    </source>
</evidence>
<dbReference type="InterPro" id="IPR047192">
    <property type="entry name" value="Euk_RPA1_DBD_C"/>
</dbReference>
<organism evidence="8 9">
    <name type="scientific">Eruca vesicaria subsp. sativa</name>
    <name type="common">Garden rocket</name>
    <name type="synonym">Eruca sativa</name>
    <dbReference type="NCBI Taxonomy" id="29727"/>
    <lineage>
        <taxon>Eukaryota</taxon>
        <taxon>Viridiplantae</taxon>
        <taxon>Streptophyta</taxon>
        <taxon>Embryophyta</taxon>
        <taxon>Tracheophyta</taxon>
        <taxon>Spermatophyta</taxon>
        <taxon>Magnoliopsida</taxon>
        <taxon>eudicotyledons</taxon>
        <taxon>Gunneridae</taxon>
        <taxon>Pentapetalae</taxon>
        <taxon>rosids</taxon>
        <taxon>malvids</taxon>
        <taxon>Brassicales</taxon>
        <taxon>Brassicaceae</taxon>
        <taxon>Brassiceae</taxon>
        <taxon>Eruca</taxon>
    </lineage>
</organism>
<keyword evidence="3" id="KW-0863">Zinc-finger</keyword>